<gene>
    <name evidence="2" type="ORF">CALMAC_LOCUS11995</name>
</gene>
<proteinExistence type="predicted"/>
<keyword evidence="1" id="KW-0732">Signal</keyword>
<evidence type="ECO:0000313" key="2">
    <source>
        <dbReference type="EMBL" id="VEN51593.1"/>
    </source>
</evidence>
<reference evidence="2 3" key="1">
    <citation type="submission" date="2019-01" db="EMBL/GenBank/DDBJ databases">
        <authorList>
            <person name="Sayadi A."/>
        </authorList>
    </citation>
    <scope>NUCLEOTIDE SEQUENCE [LARGE SCALE GENOMIC DNA]</scope>
</reference>
<dbReference type="Pfam" id="PF15868">
    <property type="entry name" value="MBF2"/>
    <property type="match status" value="1"/>
</dbReference>
<keyword evidence="3" id="KW-1185">Reference proteome</keyword>
<feature type="chain" id="PRO_5024936917" description="Salivary secreted protein" evidence="1">
    <location>
        <begin position="22"/>
        <end position="128"/>
    </location>
</feature>
<dbReference type="InterPro" id="IPR031734">
    <property type="entry name" value="MBF2"/>
</dbReference>
<evidence type="ECO:0000313" key="3">
    <source>
        <dbReference type="Proteomes" id="UP000410492"/>
    </source>
</evidence>
<dbReference type="AlphaFoldDB" id="A0A653CWX4"/>
<dbReference type="OrthoDB" id="6739458at2759"/>
<feature type="signal peptide" evidence="1">
    <location>
        <begin position="1"/>
        <end position="21"/>
    </location>
</feature>
<dbReference type="EMBL" id="CAACVG010008947">
    <property type="protein sequence ID" value="VEN51593.1"/>
    <property type="molecule type" value="Genomic_DNA"/>
</dbReference>
<evidence type="ECO:0000256" key="1">
    <source>
        <dbReference type="SAM" id="SignalP"/>
    </source>
</evidence>
<evidence type="ECO:0008006" key="4">
    <source>
        <dbReference type="Google" id="ProtNLM"/>
    </source>
</evidence>
<sequence>MKMKLLLVATVLYIFAQHISAGVVESLYEDIESGLVLCKNTSAPGKLEVQERVEQPGKFLSIVESTIMIPGEGFFPDPISCILVEDQKTDGSGGAVSVLDGGVDQFRVTLKMISKRGKGLDYKISVYL</sequence>
<protein>
    <recommendedName>
        <fullName evidence="4">Salivary secreted protein</fullName>
    </recommendedName>
</protein>
<name>A0A653CWX4_CALMS</name>
<accession>A0A653CWX4</accession>
<organism evidence="2 3">
    <name type="scientific">Callosobruchus maculatus</name>
    <name type="common">Southern cowpea weevil</name>
    <name type="synonym">Pulse bruchid</name>
    <dbReference type="NCBI Taxonomy" id="64391"/>
    <lineage>
        <taxon>Eukaryota</taxon>
        <taxon>Metazoa</taxon>
        <taxon>Ecdysozoa</taxon>
        <taxon>Arthropoda</taxon>
        <taxon>Hexapoda</taxon>
        <taxon>Insecta</taxon>
        <taxon>Pterygota</taxon>
        <taxon>Neoptera</taxon>
        <taxon>Endopterygota</taxon>
        <taxon>Coleoptera</taxon>
        <taxon>Polyphaga</taxon>
        <taxon>Cucujiformia</taxon>
        <taxon>Chrysomeloidea</taxon>
        <taxon>Chrysomelidae</taxon>
        <taxon>Bruchinae</taxon>
        <taxon>Bruchini</taxon>
        <taxon>Callosobruchus</taxon>
    </lineage>
</organism>
<dbReference type="Proteomes" id="UP000410492">
    <property type="component" value="Unassembled WGS sequence"/>
</dbReference>